<dbReference type="GO" id="GO:0005975">
    <property type="term" value="P:carbohydrate metabolic process"/>
    <property type="evidence" value="ECO:0007669"/>
    <property type="project" value="InterPro"/>
</dbReference>
<dbReference type="PIRSF" id="PIRSF000538">
    <property type="entry name" value="GlpK"/>
    <property type="match status" value="1"/>
</dbReference>
<feature type="domain" description="Carbohydrate kinase FGGY N-terminal" evidence="5">
    <location>
        <begin position="28"/>
        <end position="270"/>
    </location>
</feature>
<evidence type="ECO:0000259" key="5">
    <source>
        <dbReference type="Pfam" id="PF00370"/>
    </source>
</evidence>
<gene>
    <name evidence="7" type="ORF">GHJ91_04790</name>
</gene>
<dbReference type="EMBL" id="WISB01000032">
    <property type="protein sequence ID" value="MQW68509.1"/>
    <property type="molecule type" value="Genomic_DNA"/>
</dbReference>
<dbReference type="InterPro" id="IPR018483">
    <property type="entry name" value="Carb_kinase_FGGY_CS"/>
</dbReference>
<comment type="caution">
    <text evidence="7">The sequence shown here is derived from an EMBL/GenBank/DDBJ whole genome shotgun (WGS) entry which is preliminary data.</text>
</comment>
<dbReference type="InterPro" id="IPR018484">
    <property type="entry name" value="FGGY_N"/>
</dbReference>
<dbReference type="InterPro" id="IPR050406">
    <property type="entry name" value="FGGY_Carb_Kinase"/>
</dbReference>
<dbReference type="CDD" id="cd07779">
    <property type="entry name" value="ASKHA_NBD_FGGY_YgcE-like"/>
    <property type="match status" value="1"/>
</dbReference>
<dbReference type="PANTHER" id="PTHR43095">
    <property type="entry name" value="SUGAR KINASE"/>
    <property type="match status" value="1"/>
</dbReference>
<dbReference type="PANTHER" id="PTHR43095:SF5">
    <property type="entry name" value="XYLULOSE KINASE"/>
    <property type="match status" value="1"/>
</dbReference>
<protein>
    <submittedName>
        <fullName evidence="7">Xylulose kinase</fullName>
    </submittedName>
</protein>
<dbReference type="Pfam" id="PF00370">
    <property type="entry name" value="FGGY_N"/>
    <property type="match status" value="1"/>
</dbReference>
<dbReference type="InterPro" id="IPR018485">
    <property type="entry name" value="FGGY_C"/>
</dbReference>
<proteinExistence type="inferred from homology"/>
<keyword evidence="3 4" id="KW-0418">Kinase</keyword>
<evidence type="ECO:0000259" key="6">
    <source>
        <dbReference type="Pfam" id="PF02782"/>
    </source>
</evidence>
<name>A0A6G1WFL4_9HYPH</name>
<dbReference type="InterPro" id="IPR000577">
    <property type="entry name" value="Carb_kinase_FGGY"/>
</dbReference>
<accession>A0A6G1WFL4</accession>
<feature type="domain" description="Carbohydrate kinase FGGY C-terminal" evidence="6">
    <location>
        <begin position="309"/>
        <end position="467"/>
    </location>
</feature>
<dbReference type="GO" id="GO:0016301">
    <property type="term" value="F:kinase activity"/>
    <property type="evidence" value="ECO:0007669"/>
    <property type="project" value="UniProtKB-KW"/>
</dbReference>
<dbReference type="OMA" id="SDAMHFK"/>
<dbReference type="SUPFAM" id="SSF53067">
    <property type="entry name" value="Actin-like ATPase domain"/>
    <property type="match status" value="2"/>
</dbReference>
<keyword evidence="2 4" id="KW-0808">Transferase</keyword>
<comment type="similarity">
    <text evidence="1 4">Belongs to the FGGY kinase family.</text>
</comment>
<evidence type="ECO:0000256" key="4">
    <source>
        <dbReference type="RuleBase" id="RU003733"/>
    </source>
</evidence>
<reference evidence="7" key="1">
    <citation type="journal article" date="2013" name="Genome Biol.">
        <title>Comparative genomics of the core and accessory genomes of 48 Sinorhizobium strains comprising five genospecies.</title>
        <authorList>
            <person name="Sugawara M."/>
            <person name="Epstein B."/>
            <person name="Badgley B.D."/>
            <person name="Unno T."/>
            <person name="Xu L."/>
            <person name="Reese J."/>
            <person name="Gyaneshwar P."/>
            <person name="Denny R."/>
            <person name="Mudge J."/>
            <person name="Bharti A.K."/>
            <person name="Farmer A.D."/>
            <person name="May G.D."/>
            <person name="Woodward J.E."/>
            <person name="Medigue C."/>
            <person name="Vallenet D."/>
            <person name="Lajus A."/>
            <person name="Rouy Z."/>
            <person name="Martinez-Vaz B."/>
            <person name="Tiffin P."/>
            <person name="Young N.D."/>
            <person name="Sadowsky M.J."/>
        </authorList>
    </citation>
    <scope>NUCLEOTIDE SEQUENCE</scope>
    <source>
        <strain evidence="7">M1</strain>
    </source>
</reference>
<sequence length="521" mass="56086">MRCGLRRTEGPRGLASRRRYAMQPDERYVIGLDSSTQSVKAVAWTADGTPRAEGRAPHRISTPHPLKAEQNAEDWWSAACDALSSLLRQIDSHRVDGVAISNQRETMVLLGVDRKPLSPATLWLDRRAQDIVQPFADEFGSERLHAISGKPIDVIPCVYRLRYYRQHEPELLDRAAQILSVHDFLTQKLTGEAAASWTSADPFGILDIEAKQWSREILDHLDIPLSKLPPLHRPGTLIGRVTADAAAATGLAAGVPVYAGGGDGHCAGLGVNVIEPGVVYLNLGTAVVGGCWTPTRKLSRYWRTLVSPSGEGYLLESCQRGGAYFVNWLLDTFAGGRSDPAIFERLEAEAASLDVGSGGVTVCSYLMGCMDPHWDADARATFSGMGPETGMGHLYRASMEAITLEFVRSLSEMKSMGVAADRIFVIGGGAGSALWRQMIADASGLPVIRSLSNEASALGAGMSAAIGAGWYGHFGEAAGAMSRLAEQIDPRPAAAQAWAALSRRQANLYQATRRLDAYDGP</sequence>
<dbReference type="InterPro" id="IPR043129">
    <property type="entry name" value="ATPase_NBD"/>
</dbReference>
<evidence type="ECO:0000256" key="2">
    <source>
        <dbReference type="ARBA" id="ARBA00022679"/>
    </source>
</evidence>
<evidence type="ECO:0000256" key="1">
    <source>
        <dbReference type="ARBA" id="ARBA00009156"/>
    </source>
</evidence>
<evidence type="ECO:0000313" key="7">
    <source>
        <dbReference type="EMBL" id="MQW68509.1"/>
    </source>
</evidence>
<dbReference type="PROSITE" id="PS00445">
    <property type="entry name" value="FGGY_KINASES_2"/>
    <property type="match status" value="1"/>
</dbReference>
<dbReference type="GO" id="GO:0016773">
    <property type="term" value="F:phosphotransferase activity, alcohol group as acceptor"/>
    <property type="evidence" value="ECO:0007669"/>
    <property type="project" value="InterPro"/>
</dbReference>
<dbReference type="Gene3D" id="3.30.420.40">
    <property type="match status" value="2"/>
</dbReference>
<organism evidence="7">
    <name type="scientific">Sinorhizobium medicae</name>
    <dbReference type="NCBI Taxonomy" id="110321"/>
    <lineage>
        <taxon>Bacteria</taxon>
        <taxon>Pseudomonadati</taxon>
        <taxon>Pseudomonadota</taxon>
        <taxon>Alphaproteobacteria</taxon>
        <taxon>Hyphomicrobiales</taxon>
        <taxon>Rhizobiaceae</taxon>
        <taxon>Sinorhizobium/Ensifer group</taxon>
        <taxon>Sinorhizobium</taxon>
    </lineage>
</organism>
<dbReference type="Pfam" id="PF02782">
    <property type="entry name" value="FGGY_C"/>
    <property type="match status" value="1"/>
</dbReference>
<dbReference type="AlphaFoldDB" id="A0A6G1WFL4"/>
<evidence type="ECO:0000256" key="3">
    <source>
        <dbReference type="ARBA" id="ARBA00022777"/>
    </source>
</evidence>